<feature type="compositionally biased region" description="Low complexity" evidence="2">
    <location>
        <begin position="118"/>
        <end position="127"/>
    </location>
</feature>
<dbReference type="AlphaFoldDB" id="A0A921SWP0"/>
<dbReference type="PANTHER" id="PTHR15462">
    <property type="entry name" value="SERINE PROTEASE"/>
    <property type="match status" value="1"/>
</dbReference>
<reference evidence="3" key="2">
    <citation type="submission" date="2021-09" db="EMBL/GenBank/DDBJ databases">
        <authorList>
            <person name="Gilroy R."/>
        </authorList>
    </citation>
    <scope>NUCLEOTIDE SEQUENCE</scope>
    <source>
        <strain evidence="3">ChiGjej5B5-22894</strain>
    </source>
</reference>
<sequence>MTHDQEPHDPCAAPAHPLARGARLAGGALFAAALALGGAGLASAEPGDDQLESTTFSQSAQTDAADYWTPERMESAAPAEELIEEGQAPDGQVESSRTVQVPSIAPAADAQGERQAETQDQGGAQDAAAAATGTAHIGKVFFTVGGNDYVCSGNSVAADNGSTVSTAGHCTSEAGTWASNWVFAPGYDNGQTPHGLWSATQLYAPQQWVGQEDMNYDIAFAVVQPDSGTGTLAEAVGASGIEFNTERGQLYTSYGYPAAAPFDGESLEQCQDFGADDTIGGTDDQAIDCDMTGGSSGGPWFAGDGPDGMQISVNSFGYTLQPNVMYGPYLGDVAQQVYQEAAAA</sequence>
<evidence type="ECO:0008006" key="5">
    <source>
        <dbReference type="Google" id="ProtNLM"/>
    </source>
</evidence>
<dbReference type="InterPro" id="IPR043504">
    <property type="entry name" value="Peptidase_S1_PA_chymotrypsin"/>
</dbReference>
<evidence type="ECO:0000256" key="2">
    <source>
        <dbReference type="SAM" id="MobiDB-lite"/>
    </source>
</evidence>
<evidence type="ECO:0000313" key="3">
    <source>
        <dbReference type="EMBL" id="HJG90968.1"/>
    </source>
</evidence>
<gene>
    <name evidence="3" type="ORF">K8V81_04505</name>
</gene>
<feature type="compositionally biased region" description="Polar residues" evidence="2">
    <location>
        <begin position="52"/>
        <end position="62"/>
    </location>
</feature>
<evidence type="ECO:0000256" key="1">
    <source>
        <dbReference type="ARBA" id="ARBA00022729"/>
    </source>
</evidence>
<dbReference type="InterPro" id="IPR050966">
    <property type="entry name" value="Glutamyl_endopeptidase"/>
</dbReference>
<dbReference type="SUPFAM" id="SSF50494">
    <property type="entry name" value="Trypsin-like serine proteases"/>
    <property type="match status" value="1"/>
</dbReference>
<organism evidence="3 4">
    <name type="scientific">Brachybacterium massiliense</name>
    <dbReference type="NCBI Taxonomy" id="1755098"/>
    <lineage>
        <taxon>Bacteria</taxon>
        <taxon>Bacillati</taxon>
        <taxon>Actinomycetota</taxon>
        <taxon>Actinomycetes</taxon>
        <taxon>Micrococcales</taxon>
        <taxon>Dermabacteraceae</taxon>
        <taxon>Brachybacterium</taxon>
    </lineage>
</organism>
<evidence type="ECO:0000313" key="4">
    <source>
        <dbReference type="Proteomes" id="UP000742460"/>
    </source>
</evidence>
<feature type="region of interest" description="Disordered" evidence="2">
    <location>
        <begin position="106"/>
        <end position="127"/>
    </location>
</feature>
<name>A0A921SWP0_9MICO</name>
<reference evidence="3" key="1">
    <citation type="journal article" date="2021" name="PeerJ">
        <title>Extensive microbial diversity within the chicken gut microbiome revealed by metagenomics and culture.</title>
        <authorList>
            <person name="Gilroy R."/>
            <person name="Ravi A."/>
            <person name="Getino M."/>
            <person name="Pursley I."/>
            <person name="Horton D.L."/>
            <person name="Alikhan N.F."/>
            <person name="Baker D."/>
            <person name="Gharbi K."/>
            <person name="Hall N."/>
            <person name="Watson M."/>
            <person name="Adriaenssens E.M."/>
            <person name="Foster-Nyarko E."/>
            <person name="Jarju S."/>
            <person name="Secka A."/>
            <person name="Antonio M."/>
            <person name="Oren A."/>
            <person name="Chaudhuri R.R."/>
            <person name="La Ragione R."/>
            <person name="Hildebrand F."/>
            <person name="Pallen M.J."/>
        </authorList>
    </citation>
    <scope>NUCLEOTIDE SEQUENCE</scope>
    <source>
        <strain evidence="3">ChiGjej5B5-22894</strain>
    </source>
</reference>
<proteinExistence type="predicted"/>
<protein>
    <recommendedName>
        <fullName evidence="5">Peptidase</fullName>
    </recommendedName>
</protein>
<comment type="caution">
    <text evidence="3">The sequence shown here is derived from an EMBL/GenBank/DDBJ whole genome shotgun (WGS) entry which is preliminary data.</text>
</comment>
<dbReference type="PANTHER" id="PTHR15462:SF19">
    <property type="entry name" value="PEPTIDASE S1 DOMAIN-CONTAINING PROTEIN"/>
    <property type="match status" value="1"/>
</dbReference>
<feature type="region of interest" description="Disordered" evidence="2">
    <location>
        <begin position="42"/>
        <end position="77"/>
    </location>
</feature>
<dbReference type="Proteomes" id="UP000742460">
    <property type="component" value="Unassembled WGS sequence"/>
</dbReference>
<accession>A0A921SWP0</accession>
<dbReference type="InterPro" id="IPR009003">
    <property type="entry name" value="Peptidase_S1_PA"/>
</dbReference>
<dbReference type="EMBL" id="DYUE01000115">
    <property type="protein sequence ID" value="HJG90968.1"/>
    <property type="molecule type" value="Genomic_DNA"/>
</dbReference>
<keyword evidence="1" id="KW-0732">Signal</keyword>
<dbReference type="Gene3D" id="2.40.10.10">
    <property type="entry name" value="Trypsin-like serine proteases"/>
    <property type="match status" value="2"/>
</dbReference>